<accession>A0AAW2FJZ6</accession>
<reference evidence="1 2" key="1">
    <citation type="submission" date="2023-03" db="EMBL/GenBank/DDBJ databases">
        <title>High recombination rates correlate with genetic variation in Cardiocondyla obscurior ants.</title>
        <authorList>
            <person name="Errbii M."/>
        </authorList>
    </citation>
    <scope>NUCLEOTIDE SEQUENCE [LARGE SCALE GENOMIC DNA]</scope>
    <source>
        <strain evidence="1">Alpha-2009</strain>
        <tissue evidence="1">Whole body</tissue>
    </source>
</reference>
<keyword evidence="2" id="KW-1185">Reference proteome</keyword>
<dbReference type="Proteomes" id="UP001430953">
    <property type="component" value="Unassembled WGS sequence"/>
</dbReference>
<name>A0AAW2FJZ6_9HYME</name>
<organism evidence="1 2">
    <name type="scientific">Cardiocondyla obscurior</name>
    <dbReference type="NCBI Taxonomy" id="286306"/>
    <lineage>
        <taxon>Eukaryota</taxon>
        <taxon>Metazoa</taxon>
        <taxon>Ecdysozoa</taxon>
        <taxon>Arthropoda</taxon>
        <taxon>Hexapoda</taxon>
        <taxon>Insecta</taxon>
        <taxon>Pterygota</taxon>
        <taxon>Neoptera</taxon>
        <taxon>Endopterygota</taxon>
        <taxon>Hymenoptera</taxon>
        <taxon>Apocrita</taxon>
        <taxon>Aculeata</taxon>
        <taxon>Formicoidea</taxon>
        <taxon>Formicidae</taxon>
        <taxon>Myrmicinae</taxon>
        <taxon>Cardiocondyla</taxon>
    </lineage>
</organism>
<evidence type="ECO:0000313" key="2">
    <source>
        <dbReference type="Proteomes" id="UP001430953"/>
    </source>
</evidence>
<dbReference type="AlphaFoldDB" id="A0AAW2FJZ6"/>
<sequence>MPKKKLTVKSSPNLHLHSFPPREETRFFFIDFCTGQTTPQNPNRVPRKDDFNDDLIGNAIGGSAHGNSVQRTACTNESDDLLTAEISLSLSLARSEAEKERERENYFRFRALGGSVTLSTVHRLRVTDEEGWIRDGGRSPIIIVRG</sequence>
<proteinExistence type="predicted"/>
<dbReference type="EMBL" id="JADYXP020000010">
    <property type="protein sequence ID" value="KAL0115493.1"/>
    <property type="molecule type" value="Genomic_DNA"/>
</dbReference>
<evidence type="ECO:0000313" key="1">
    <source>
        <dbReference type="EMBL" id="KAL0115493.1"/>
    </source>
</evidence>
<gene>
    <name evidence="1" type="ORF">PUN28_010781</name>
</gene>
<protein>
    <submittedName>
        <fullName evidence="1">Uncharacterized protein</fullName>
    </submittedName>
</protein>
<comment type="caution">
    <text evidence="1">The sequence shown here is derived from an EMBL/GenBank/DDBJ whole genome shotgun (WGS) entry which is preliminary data.</text>
</comment>